<keyword evidence="5 9" id="KW-0560">Oxidoreductase</keyword>
<dbReference type="InterPro" id="IPR017972">
    <property type="entry name" value="Cyt_P450_CS"/>
</dbReference>
<keyword evidence="4 8" id="KW-0479">Metal-binding</keyword>
<dbReference type="EMBL" id="CP019474">
    <property type="protein sequence ID" value="UQC78871.1"/>
    <property type="molecule type" value="Genomic_DNA"/>
</dbReference>
<feature type="region of interest" description="Disordered" evidence="10">
    <location>
        <begin position="1"/>
        <end position="31"/>
    </location>
</feature>
<evidence type="ECO:0000256" key="11">
    <source>
        <dbReference type="SAM" id="Phobius"/>
    </source>
</evidence>
<dbReference type="AlphaFoldDB" id="A0A9Q8SK52"/>
<dbReference type="PANTHER" id="PTHR24305:SF230">
    <property type="entry name" value="P450, PUTATIVE (EUROFUNG)-RELATED"/>
    <property type="match status" value="1"/>
</dbReference>
<evidence type="ECO:0000256" key="4">
    <source>
        <dbReference type="ARBA" id="ARBA00022723"/>
    </source>
</evidence>
<keyword evidence="11" id="KW-0472">Membrane</keyword>
<dbReference type="SUPFAM" id="SSF48264">
    <property type="entry name" value="Cytochrome P450"/>
    <property type="match status" value="1"/>
</dbReference>
<evidence type="ECO:0000256" key="5">
    <source>
        <dbReference type="ARBA" id="ARBA00023002"/>
    </source>
</evidence>
<keyword evidence="3 8" id="KW-0349">Heme</keyword>
<keyword evidence="11" id="KW-1133">Transmembrane helix</keyword>
<dbReference type="KEGG" id="clup:CLUP02_04350"/>
<evidence type="ECO:0000256" key="2">
    <source>
        <dbReference type="ARBA" id="ARBA00010617"/>
    </source>
</evidence>
<protein>
    <submittedName>
        <fullName evidence="12">Cytochrome P450</fullName>
    </submittedName>
</protein>
<keyword evidence="7 9" id="KW-0503">Monooxygenase</keyword>
<dbReference type="GO" id="GO:0016705">
    <property type="term" value="F:oxidoreductase activity, acting on paired donors, with incorporation or reduction of molecular oxygen"/>
    <property type="evidence" value="ECO:0007669"/>
    <property type="project" value="InterPro"/>
</dbReference>
<evidence type="ECO:0000256" key="1">
    <source>
        <dbReference type="ARBA" id="ARBA00001971"/>
    </source>
</evidence>
<dbReference type="GO" id="GO:0004497">
    <property type="term" value="F:monooxygenase activity"/>
    <property type="evidence" value="ECO:0007669"/>
    <property type="project" value="UniProtKB-KW"/>
</dbReference>
<dbReference type="GeneID" id="73338373"/>
<dbReference type="CDD" id="cd11058">
    <property type="entry name" value="CYP60B-like"/>
    <property type="match status" value="1"/>
</dbReference>
<reference evidence="12" key="1">
    <citation type="journal article" date="2021" name="Mol. Plant Microbe Interact.">
        <title>Complete Genome Sequence of the Plant-Pathogenic Fungus Colletotrichum lupini.</title>
        <authorList>
            <person name="Baroncelli R."/>
            <person name="Pensec F."/>
            <person name="Da Lio D."/>
            <person name="Boufleur T."/>
            <person name="Vicente I."/>
            <person name="Sarrocco S."/>
            <person name="Picot A."/>
            <person name="Baraldi E."/>
            <person name="Sukno S."/>
            <person name="Thon M."/>
            <person name="Le Floch G."/>
        </authorList>
    </citation>
    <scope>NUCLEOTIDE SEQUENCE</scope>
    <source>
        <strain evidence="12">IMI 504893</strain>
    </source>
</reference>
<dbReference type="Pfam" id="PF00067">
    <property type="entry name" value="p450"/>
    <property type="match status" value="1"/>
</dbReference>
<dbReference type="InterPro" id="IPR050121">
    <property type="entry name" value="Cytochrome_P450_monoxygenase"/>
</dbReference>
<comment type="cofactor">
    <cofactor evidence="1 8">
        <name>heme</name>
        <dbReference type="ChEBI" id="CHEBI:30413"/>
    </cofactor>
</comment>
<evidence type="ECO:0000256" key="7">
    <source>
        <dbReference type="ARBA" id="ARBA00023033"/>
    </source>
</evidence>
<dbReference type="InterPro" id="IPR001128">
    <property type="entry name" value="Cyt_P450"/>
</dbReference>
<dbReference type="InterPro" id="IPR036396">
    <property type="entry name" value="Cyt_P450_sf"/>
</dbReference>
<evidence type="ECO:0000256" key="10">
    <source>
        <dbReference type="SAM" id="MobiDB-lite"/>
    </source>
</evidence>
<keyword evidence="13" id="KW-1185">Reference proteome</keyword>
<feature type="binding site" description="axial binding residue" evidence="8">
    <location>
        <position position="532"/>
    </location>
    <ligand>
        <name>heme</name>
        <dbReference type="ChEBI" id="CHEBI:30413"/>
    </ligand>
    <ligandPart>
        <name>Fe</name>
        <dbReference type="ChEBI" id="CHEBI:18248"/>
    </ligandPart>
</feature>
<dbReference type="RefSeq" id="XP_049140506.1">
    <property type="nucleotide sequence ID" value="XM_049283363.1"/>
</dbReference>
<accession>A0A9Q8SK52</accession>
<sequence>MKRGVPPSHMPFYAQAPNRHSSPASTSRSITSPEIIGREAVLLRLVGGYTVHPRGGLGSGRKRVFRVFGEHEPGHKLLKDFSYSLNMIIPHDISSLGNVRLAVALPIVLFALGVFRLISRVVYNIYFHPLKDYPGPKLHAATRIPLSRMITSGKAHKRLAELHKQYGPVVRLGPDTIDWADPRAFKDLMGHSKGGGGMENYKDPVNAKYKPHSIINSGREDHARIRRVLAHGFSAQAMVNQQPLIQAQIDLLIRRLHENCDDGGKALNMVSWYNWTTFDIIGDLAFGEPFGCLENSDYHPWVSIIFDNIHAGVWRNQFQRYWITRPFARWLIPKELKNKTKFHNDMSQEKVQRRMALGESRPDFVQSMMMKEGPLAMSKPEIEQTADTLIIAGSETTASVLSGVTYFLTMHPEAMAKLAQEVRTSFNSEQEIDVLSVQKLRYMLAVLDESMRVYPVVPMGLTRVVKPGGDYICERFVPAGTRVMVSQWPMYHNDKYFAEPDSFIPERWLGDSRFENDDKAALQPFSFGPRNCIGRNLAMSEMRVILARVIWNFDMQVADDSKNWTDQQLFGLWKKGPLNVRLTPRKTV</sequence>
<dbReference type="GO" id="GO:0009403">
    <property type="term" value="P:toxin biosynthetic process"/>
    <property type="evidence" value="ECO:0007669"/>
    <property type="project" value="UniProtKB-ARBA"/>
</dbReference>
<evidence type="ECO:0000256" key="3">
    <source>
        <dbReference type="ARBA" id="ARBA00022617"/>
    </source>
</evidence>
<feature type="compositionally biased region" description="Low complexity" evidence="10">
    <location>
        <begin position="21"/>
        <end position="31"/>
    </location>
</feature>
<evidence type="ECO:0000256" key="9">
    <source>
        <dbReference type="RuleBase" id="RU000461"/>
    </source>
</evidence>
<feature type="transmembrane region" description="Helical" evidence="11">
    <location>
        <begin position="99"/>
        <end position="118"/>
    </location>
</feature>
<dbReference type="GO" id="GO:0020037">
    <property type="term" value="F:heme binding"/>
    <property type="evidence" value="ECO:0007669"/>
    <property type="project" value="InterPro"/>
</dbReference>
<evidence type="ECO:0000313" key="13">
    <source>
        <dbReference type="Proteomes" id="UP000830671"/>
    </source>
</evidence>
<dbReference type="Gene3D" id="1.10.630.10">
    <property type="entry name" value="Cytochrome P450"/>
    <property type="match status" value="1"/>
</dbReference>
<dbReference type="InterPro" id="IPR002401">
    <property type="entry name" value="Cyt_P450_E_grp-I"/>
</dbReference>
<evidence type="ECO:0000256" key="8">
    <source>
        <dbReference type="PIRSR" id="PIRSR602401-1"/>
    </source>
</evidence>
<dbReference type="PRINTS" id="PR00385">
    <property type="entry name" value="P450"/>
</dbReference>
<dbReference type="FunFam" id="1.10.630.10:FF:000047">
    <property type="entry name" value="Cytochrome P450 monooxygenase"/>
    <property type="match status" value="1"/>
</dbReference>
<dbReference type="Proteomes" id="UP000830671">
    <property type="component" value="Chromosome 2"/>
</dbReference>
<proteinExistence type="inferred from homology"/>
<organism evidence="12 13">
    <name type="scientific">Colletotrichum lupini</name>
    <dbReference type="NCBI Taxonomy" id="145971"/>
    <lineage>
        <taxon>Eukaryota</taxon>
        <taxon>Fungi</taxon>
        <taxon>Dikarya</taxon>
        <taxon>Ascomycota</taxon>
        <taxon>Pezizomycotina</taxon>
        <taxon>Sordariomycetes</taxon>
        <taxon>Hypocreomycetidae</taxon>
        <taxon>Glomerellales</taxon>
        <taxon>Glomerellaceae</taxon>
        <taxon>Colletotrichum</taxon>
        <taxon>Colletotrichum acutatum species complex</taxon>
    </lineage>
</organism>
<keyword evidence="6 8" id="KW-0408">Iron</keyword>
<comment type="similarity">
    <text evidence="2 9">Belongs to the cytochrome P450 family.</text>
</comment>
<dbReference type="PROSITE" id="PS00086">
    <property type="entry name" value="CYTOCHROME_P450"/>
    <property type="match status" value="1"/>
</dbReference>
<keyword evidence="11" id="KW-0812">Transmembrane</keyword>
<gene>
    <name evidence="12" type="ORF">CLUP02_04350</name>
</gene>
<evidence type="ECO:0000313" key="12">
    <source>
        <dbReference type="EMBL" id="UQC78871.1"/>
    </source>
</evidence>
<name>A0A9Q8SK52_9PEZI</name>
<dbReference type="GO" id="GO:0005506">
    <property type="term" value="F:iron ion binding"/>
    <property type="evidence" value="ECO:0007669"/>
    <property type="project" value="InterPro"/>
</dbReference>
<dbReference type="PRINTS" id="PR00463">
    <property type="entry name" value="EP450I"/>
</dbReference>
<evidence type="ECO:0000256" key="6">
    <source>
        <dbReference type="ARBA" id="ARBA00023004"/>
    </source>
</evidence>
<dbReference type="PANTHER" id="PTHR24305">
    <property type="entry name" value="CYTOCHROME P450"/>
    <property type="match status" value="1"/>
</dbReference>